<dbReference type="Pfam" id="PF17236">
    <property type="entry name" value="SU10_MCP"/>
    <property type="match status" value="1"/>
</dbReference>
<sequence length="333" mass="35620">MPGIAAIANTYNSPNYVGELFALTPSDTPFLSSIGGLTGGKRANGVVHTWSVYDLRPPDANRQRVEGGDAPAAETRVRGQDRNVLEIHQETVGVSYTRQASQQMFAGTGSANPNAASIGGTNAVTNEMDWQTRQALVQIGRDVELGFIVGKFQEPTDNSTVRKTRGILEATKTNVITNATAKPLTEAMILDLLQKVWENGGIQVSETATLMCAAWQKRQLTNEFVTKKNYQEQSRNVGGVAVSTIETDFGRLNIMLNRYMPADTVQVVSLDQCAPVLLETPGKGFLFSEPLARTGSTDKAQIYGEISLEYGPEIAHGKVTGLTTAAPAGGGGA</sequence>
<keyword evidence="2" id="KW-1185">Reference proteome</keyword>
<dbReference type="RefSeq" id="WP_065914872.1">
    <property type="nucleotide sequence ID" value="NZ_CP016793.1"/>
</dbReference>
<accession>A0A1B2HFH0</accession>
<evidence type="ECO:0000313" key="2">
    <source>
        <dbReference type="Proteomes" id="UP000093053"/>
    </source>
</evidence>
<dbReference type="Proteomes" id="UP000093053">
    <property type="component" value="Chromosome"/>
</dbReference>
<name>A0A1B2HFH0_9PSEU</name>
<dbReference type="OrthoDB" id="4578721at2"/>
<organism evidence="1 2">
    <name type="scientific">Lentzea guizhouensis</name>
    <dbReference type="NCBI Taxonomy" id="1586287"/>
    <lineage>
        <taxon>Bacteria</taxon>
        <taxon>Bacillati</taxon>
        <taxon>Actinomycetota</taxon>
        <taxon>Actinomycetes</taxon>
        <taxon>Pseudonocardiales</taxon>
        <taxon>Pseudonocardiaceae</taxon>
        <taxon>Lentzea</taxon>
    </lineage>
</organism>
<dbReference type="KEGG" id="led:BBK82_10725"/>
<reference evidence="1 2" key="1">
    <citation type="submission" date="2016-07" db="EMBL/GenBank/DDBJ databases">
        <title>Complete genome sequence of the Lentzea guizhouensis DHS C013.</title>
        <authorList>
            <person name="Cao C."/>
        </authorList>
    </citation>
    <scope>NUCLEOTIDE SEQUENCE [LARGE SCALE GENOMIC DNA]</scope>
    <source>
        <strain evidence="1 2">DHS C013</strain>
    </source>
</reference>
<dbReference type="EMBL" id="CP016793">
    <property type="protein sequence ID" value="ANZ36469.1"/>
    <property type="molecule type" value="Genomic_DNA"/>
</dbReference>
<proteinExistence type="predicted"/>
<dbReference type="AlphaFoldDB" id="A0A1B2HFH0"/>
<dbReference type="InterPro" id="IPR035198">
    <property type="entry name" value="SU10_MCP"/>
</dbReference>
<gene>
    <name evidence="1" type="ORF">BBK82_10725</name>
</gene>
<dbReference type="STRING" id="1586287.BBK82_10725"/>
<evidence type="ECO:0000313" key="1">
    <source>
        <dbReference type="EMBL" id="ANZ36469.1"/>
    </source>
</evidence>
<protein>
    <submittedName>
        <fullName evidence="1">Uncharacterized protein</fullName>
    </submittedName>
</protein>